<dbReference type="Proteomes" id="UP000239471">
    <property type="component" value="Unassembled WGS sequence"/>
</dbReference>
<evidence type="ECO:0000256" key="2">
    <source>
        <dbReference type="SAM" id="Phobius"/>
    </source>
</evidence>
<feature type="transmembrane region" description="Helical" evidence="2">
    <location>
        <begin position="128"/>
        <end position="147"/>
    </location>
</feature>
<feature type="region of interest" description="Disordered" evidence="1">
    <location>
        <begin position="1"/>
        <end position="22"/>
    </location>
</feature>
<evidence type="ECO:0000313" key="4">
    <source>
        <dbReference type="Proteomes" id="UP000239471"/>
    </source>
</evidence>
<keyword evidence="2" id="KW-1133">Transmembrane helix</keyword>
<proteinExistence type="predicted"/>
<comment type="caution">
    <text evidence="3">The sequence shown here is derived from an EMBL/GenBank/DDBJ whole genome shotgun (WGS) entry which is preliminary data.</text>
</comment>
<evidence type="ECO:0000313" key="3">
    <source>
        <dbReference type="EMBL" id="PRR82451.1"/>
    </source>
</evidence>
<gene>
    <name evidence="3" type="ORF">CLVI_17910</name>
</gene>
<reference evidence="3 4" key="1">
    <citation type="submission" date="2018-03" db="EMBL/GenBank/DDBJ databases">
        <title>Genome sequence of Clostridium vincentii DSM 10228.</title>
        <authorList>
            <person name="Poehlein A."/>
            <person name="Daniel R."/>
        </authorList>
    </citation>
    <scope>NUCLEOTIDE SEQUENCE [LARGE SCALE GENOMIC DNA]</scope>
    <source>
        <strain evidence="3 4">DSM 10228</strain>
    </source>
</reference>
<sequence>MNITAKTTVVEELPPEPPKKNGIPKKELLELLLDPPLTVELPEPLSLVVLLEPSDDEKDPDLKSLLPDFELEELPDLKLLLLLLLLEDPLDLNPDDDVLACTITLLALLLSNNVSESVPKLDKLNTKASINVIRIFLPAFLILFTPFK</sequence>
<organism evidence="3 4">
    <name type="scientific">Clostridium vincentii</name>
    <dbReference type="NCBI Taxonomy" id="52704"/>
    <lineage>
        <taxon>Bacteria</taxon>
        <taxon>Bacillati</taxon>
        <taxon>Bacillota</taxon>
        <taxon>Clostridia</taxon>
        <taxon>Eubacteriales</taxon>
        <taxon>Clostridiaceae</taxon>
        <taxon>Clostridium</taxon>
    </lineage>
</organism>
<dbReference type="AlphaFoldDB" id="A0A2T0BEX3"/>
<protein>
    <submittedName>
        <fullName evidence="3">Uncharacterized protein</fullName>
    </submittedName>
</protein>
<dbReference type="EMBL" id="PVXQ01000016">
    <property type="protein sequence ID" value="PRR82451.1"/>
    <property type="molecule type" value="Genomic_DNA"/>
</dbReference>
<accession>A0A2T0BEX3</accession>
<keyword evidence="2" id="KW-0472">Membrane</keyword>
<keyword evidence="2" id="KW-0812">Transmembrane</keyword>
<name>A0A2T0BEX3_9CLOT</name>
<evidence type="ECO:0000256" key="1">
    <source>
        <dbReference type="SAM" id="MobiDB-lite"/>
    </source>
</evidence>
<keyword evidence="4" id="KW-1185">Reference proteome</keyword>